<sequence>MKQTGNVLSEIDACMSKEYKVQKKRLKKVFKPYLAKAPAEEQGLVKQSHQQWLAQRDQICNNKPIVKNEKTELQRISCLMQMTQTRADMYEARTGRISK</sequence>
<reference evidence="2 3" key="1">
    <citation type="submission" date="2019-07" db="EMBL/GenBank/DDBJ databases">
        <title>Whole genome shotgun sequence of Acinetobacter johnsonii NBRC 102197.</title>
        <authorList>
            <person name="Hosoyama A."/>
            <person name="Uohara A."/>
            <person name="Ohji S."/>
            <person name="Ichikawa N."/>
        </authorList>
    </citation>
    <scope>NUCLEOTIDE SEQUENCE [LARGE SCALE GENOMIC DNA]</scope>
    <source>
        <strain evidence="2 3">NBRC 102197</strain>
    </source>
</reference>
<organism evidence="2 3">
    <name type="scientific">Acinetobacter johnsonii</name>
    <dbReference type="NCBI Taxonomy" id="40214"/>
    <lineage>
        <taxon>Bacteria</taxon>
        <taxon>Pseudomonadati</taxon>
        <taxon>Pseudomonadota</taxon>
        <taxon>Gammaproteobacteria</taxon>
        <taxon>Moraxellales</taxon>
        <taxon>Moraxellaceae</taxon>
        <taxon>Acinetobacter</taxon>
    </lineage>
</organism>
<dbReference type="Gene3D" id="1.20.1270.180">
    <property type="match status" value="1"/>
</dbReference>
<gene>
    <name evidence="2" type="ORF">AJO04nite_24090</name>
</gene>
<evidence type="ECO:0000259" key="1">
    <source>
        <dbReference type="Pfam" id="PF07007"/>
    </source>
</evidence>
<dbReference type="InterPro" id="IPR009739">
    <property type="entry name" value="LprI-like_N"/>
</dbReference>
<proteinExistence type="predicted"/>
<feature type="domain" description="Lysozyme inhibitor LprI-like N-terminal" evidence="1">
    <location>
        <begin position="8"/>
        <end position="88"/>
    </location>
</feature>
<dbReference type="Proteomes" id="UP000321274">
    <property type="component" value="Unassembled WGS sequence"/>
</dbReference>
<dbReference type="AlphaFoldDB" id="A0AAV3VVZ2"/>
<comment type="caution">
    <text evidence="2">The sequence shown here is derived from an EMBL/GenBank/DDBJ whole genome shotgun (WGS) entry which is preliminary data.</text>
</comment>
<accession>A0AAV3VVZ2</accession>
<name>A0AAV3VVZ2_ACIJO</name>
<dbReference type="Pfam" id="PF07007">
    <property type="entry name" value="LprI"/>
    <property type="match status" value="1"/>
</dbReference>
<evidence type="ECO:0000313" key="2">
    <source>
        <dbReference type="EMBL" id="GEK45151.1"/>
    </source>
</evidence>
<dbReference type="EMBL" id="BJUJ01000082">
    <property type="protein sequence ID" value="GEK45151.1"/>
    <property type="molecule type" value="Genomic_DNA"/>
</dbReference>
<evidence type="ECO:0000313" key="3">
    <source>
        <dbReference type="Proteomes" id="UP000321274"/>
    </source>
</evidence>
<protein>
    <recommendedName>
        <fullName evidence="1">Lysozyme inhibitor LprI-like N-terminal domain-containing protein</fullName>
    </recommendedName>
</protein>